<name>A0A1K2D156_STRAR</name>
<dbReference type="EMBL" id="FPJO01000012">
    <property type="protein sequence ID" value="SFY16851.1"/>
    <property type="molecule type" value="Genomic_DNA"/>
</dbReference>
<sequence length="57" mass="6373">MVRNQPHADAISASAEHPLPRPLFEHEGFEADLGTLFEFRARTTSYGITVMIRETSA</sequence>
<evidence type="ECO:0000313" key="1">
    <source>
        <dbReference type="EMBL" id="SFY16851.1"/>
    </source>
</evidence>
<accession>A0A1K2D156</accession>
<gene>
    <name evidence="1" type="ORF">SAMN02787144_101277</name>
</gene>
<protein>
    <submittedName>
        <fullName evidence="1">Uncharacterized protein</fullName>
    </submittedName>
</protein>
<dbReference type="Proteomes" id="UP000181909">
    <property type="component" value="Unassembled WGS sequence"/>
</dbReference>
<reference evidence="1 2" key="1">
    <citation type="submission" date="2016-11" db="EMBL/GenBank/DDBJ databases">
        <authorList>
            <person name="Jaros S."/>
            <person name="Januszkiewicz K."/>
            <person name="Wedrychowicz H."/>
        </authorList>
    </citation>
    <scope>NUCLEOTIDE SEQUENCE [LARGE SCALE GENOMIC DNA]</scope>
    <source>
        <strain evidence="1 2">OK807</strain>
    </source>
</reference>
<evidence type="ECO:0000313" key="2">
    <source>
        <dbReference type="Proteomes" id="UP000181909"/>
    </source>
</evidence>
<proteinExistence type="predicted"/>
<organism evidence="1 2">
    <name type="scientific">Streptomyces atratus</name>
    <dbReference type="NCBI Taxonomy" id="1893"/>
    <lineage>
        <taxon>Bacteria</taxon>
        <taxon>Bacillati</taxon>
        <taxon>Actinomycetota</taxon>
        <taxon>Actinomycetes</taxon>
        <taxon>Kitasatosporales</taxon>
        <taxon>Streptomycetaceae</taxon>
        <taxon>Streptomyces</taxon>
    </lineage>
</organism>
<dbReference type="AlphaFoldDB" id="A0A1K2D156"/>